<gene>
    <name evidence="6" type="ORF">GVO57_08140</name>
</gene>
<dbReference type="Proteomes" id="UP000464468">
    <property type="component" value="Chromosome"/>
</dbReference>
<proteinExistence type="inferred from homology"/>
<protein>
    <submittedName>
        <fullName evidence="6">Transglycosylase SLT domain-containing protein</fullName>
    </submittedName>
</protein>
<evidence type="ECO:0000259" key="5">
    <source>
        <dbReference type="Pfam" id="PF01464"/>
    </source>
</evidence>
<dbReference type="GO" id="GO:0042597">
    <property type="term" value="C:periplasmic space"/>
    <property type="evidence" value="ECO:0007669"/>
    <property type="project" value="InterPro"/>
</dbReference>
<dbReference type="InterPro" id="IPR008258">
    <property type="entry name" value="Transglycosylase_SLT_dom_1"/>
</dbReference>
<dbReference type="PANTHER" id="PTHR37423">
    <property type="entry name" value="SOLUBLE LYTIC MUREIN TRANSGLYCOSYLASE-RELATED"/>
    <property type="match status" value="1"/>
</dbReference>
<evidence type="ECO:0000256" key="2">
    <source>
        <dbReference type="ARBA" id="ARBA00009387"/>
    </source>
</evidence>
<name>A0A7Z2NVW6_9SPHN</name>
<sequence>MRMIRGMMLAAVPFAVPAQAGAETGPAAATALSAATAPAQPLQPAMLTPAAREAWGAIFRALRAGAWADAAARIDAQPDGPLKSYARAELVTAKGSPRAEADALAALLAAAPNLPQGPQLAAMAQKRGVTDLPPLPAFQKFTWLGSAPVRERAQPTREDPVAAELAPRIQPLIKSDDPAGCEALLVAEEGRLSGAALTEWRQRIAWVYYLNGDDANARRLAALAAQGEGEWRVQADWTLGLAAWRQRDPGAAAEAFARVAAAGGDAEIRAAGHYWTSRADMARGRPDLVQARLRAAAQHQETFYGLLAAQALGIATQPIHDFARLDRDWPRLARIDNVALAQALAALGEAEHADRVLRYQARIGAPADHQTLAALAARLNLPDTQLYLAHNGPAGARASIVARYPTPEWTPDGGWRVERELVFAHALQESRFEARAVSPAGAYGIMQVMPGTADLIARRRGQGPVDRALLMRPSTNLEYGQARLEQVRDYRPTGGLLPKVIAGYNAGPGVLDQWNVKVRDQGDPLLFIESIPYWETRGYVATVMRNYWMYQRNGGKPSASLKAMAQGMWPRFPGLPGAYAVRLTPTASGPVRTAALGAASPGDGEAARAD</sequence>
<accession>A0A7Z2NVW6</accession>
<dbReference type="Gene3D" id="1.10.530.10">
    <property type="match status" value="1"/>
</dbReference>
<comment type="similarity">
    <text evidence="2">Belongs to the virb1 family.</text>
</comment>
<evidence type="ECO:0000256" key="3">
    <source>
        <dbReference type="ARBA" id="ARBA00022729"/>
    </source>
</evidence>
<dbReference type="GO" id="GO:0004553">
    <property type="term" value="F:hydrolase activity, hydrolyzing O-glycosyl compounds"/>
    <property type="evidence" value="ECO:0007669"/>
    <property type="project" value="InterPro"/>
</dbReference>
<dbReference type="InterPro" id="IPR008939">
    <property type="entry name" value="Lytic_TGlycosylase_superhlx_U"/>
</dbReference>
<evidence type="ECO:0000256" key="4">
    <source>
        <dbReference type="SAM" id="SignalP"/>
    </source>
</evidence>
<dbReference type="Gene3D" id="1.25.20.10">
    <property type="entry name" value="Bacterial muramidases"/>
    <property type="match status" value="1"/>
</dbReference>
<dbReference type="PANTHER" id="PTHR37423:SF2">
    <property type="entry name" value="MEMBRANE-BOUND LYTIC MUREIN TRANSGLYCOSYLASE C"/>
    <property type="match status" value="1"/>
</dbReference>
<evidence type="ECO:0000313" key="6">
    <source>
        <dbReference type="EMBL" id="QHL90801.1"/>
    </source>
</evidence>
<comment type="similarity">
    <text evidence="1">Belongs to the transglycosylase Slt family.</text>
</comment>
<feature type="chain" id="PRO_5030813301" evidence="4">
    <location>
        <begin position="23"/>
        <end position="610"/>
    </location>
</feature>
<dbReference type="SUPFAM" id="SSF53955">
    <property type="entry name" value="Lysozyme-like"/>
    <property type="match status" value="1"/>
</dbReference>
<feature type="signal peptide" evidence="4">
    <location>
        <begin position="1"/>
        <end position="22"/>
    </location>
</feature>
<dbReference type="KEGG" id="schy:GVO57_08140"/>
<dbReference type="SUPFAM" id="SSF48435">
    <property type="entry name" value="Bacterial muramidases"/>
    <property type="match status" value="1"/>
</dbReference>
<dbReference type="EMBL" id="CP047895">
    <property type="protein sequence ID" value="QHL90801.1"/>
    <property type="molecule type" value="Genomic_DNA"/>
</dbReference>
<feature type="domain" description="Transglycosylase SLT" evidence="5">
    <location>
        <begin position="415"/>
        <end position="522"/>
    </location>
</feature>
<reference evidence="6 7" key="1">
    <citation type="submission" date="2020-01" db="EMBL/GenBank/DDBJ databases">
        <title>Sphingomonas sp. C33 whole genome sequece.</title>
        <authorList>
            <person name="Park C."/>
        </authorList>
    </citation>
    <scope>NUCLEOTIDE SEQUENCE [LARGE SCALE GENOMIC DNA]</scope>
    <source>
        <strain evidence="6 7">C33</strain>
    </source>
</reference>
<dbReference type="RefSeq" id="WP_160592728.1">
    <property type="nucleotide sequence ID" value="NZ_CP047895.1"/>
</dbReference>
<dbReference type="AlphaFoldDB" id="A0A7Z2NVW6"/>
<evidence type="ECO:0000256" key="1">
    <source>
        <dbReference type="ARBA" id="ARBA00007734"/>
    </source>
</evidence>
<keyword evidence="3 4" id="KW-0732">Signal</keyword>
<dbReference type="CDD" id="cd13401">
    <property type="entry name" value="Slt70-like"/>
    <property type="match status" value="1"/>
</dbReference>
<keyword evidence="7" id="KW-1185">Reference proteome</keyword>
<evidence type="ECO:0000313" key="7">
    <source>
        <dbReference type="Proteomes" id="UP000464468"/>
    </source>
</evidence>
<organism evidence="6 7">
    <name type="scientific">Sphingomonas changnyeongensis</name>
    <dbReference type="NCBI Taxonomy" id="2698679"/>
    <lineage>
        <taxon>Bacteria</taxon>
        <taxon>Pseudomonadati</taxon>
        <taxon>Pseudomonadota</taxon>
        <taxon>Alphaproteobacteria</taxon>
        <taxon>Sphingomonadales</taxon>
        <taxon>Sphingomonadaceae</taxon>
        <taxon>Sphingomonas</taxon>
    </lineage>
</organism>
<dbReference type="InterPro" id="IPR023346">
    <property type="entry name" value="Lysozyme-like_dom_sf"/>
</dbReference>
<dbReference type="Pfam" id="PF01464">
    <property type="entry name" value="SLT"/>
    <property type="match status" value="1"/>
</dbReference>